<comment type="subcellular location">
    <subcellularLocation>
        <location evidence="1">Membrane</location>
        <topology evidence="1">Multi-pass membrane protein</topology>
    </subcellularLocation>
</comment>
<evidence type="ECO:0000256" key="5">
    <source>
        <dbReference type="ARBA" id="ARBA00023043"/>
    </source>
</evidence>
<dbReference type="AlphaFoldDB" id="A0A6I9QJ04"/>
<proteinExistence type="predicted"/>
<keyword evidence="6 8" id="KW-0472">Membrane</keyword>
<evidence type="ECO:0000256" key="8">
    <source>
        <dbReference type="SAM" id="Phobius"/>
    </source>
</evidence>
<evidence type="ECO:0000256" key="3">
    <source>
        <dbReference type="ARBA" id="ARBA00022737"/>
    </source>
</evidence>
<name>A0A6I9QJ04_ELAGV</name>
<feature type="repeat" description="ANK" evidence="7">
    <location>
        <begin position="68"/>
        <end position="94"/>
    </location>
</feature>
<keyword evidence="10" id="KW-1185">Reference proteome</keyword>
<dbReference type="Pfam" id="PF00023">
    <property type="entry name" value="Ank"/>
    <property type="match status" value="1"/>
</dbReference>
<accession>A0A6I9QJ04</accession>
<evidence type="ECO:0000256" key="6">
    <source>
        <dbReference type="ARBA" id="ARBA00023136"/>
    </source>
</evidence>
<evidence type="ECO:0000256" key="4">
    <source>
        <dbReference type="ARBA" id="ARBA00022989"/>
    </source>
</evidence>
<evidence type="ECO:0000313" key="10">
    <source>
        <dbReference type="Proteomes" id="UP000504607"/>
    </source>
</evidence>
<dbReference type="PANTHER" id="PTHR24186">
    <property type="entry name" value="PROTEIN PHOSPHATASE 1 REGULATORY SUBUNIT"/>
    <property type="match status" value="1"/>
</dbReference>
<dbReference type="InterPro" id="IPR036770">
    <property type="entry name" value="Ankyrin_rpt-contain_sf"/>
</dbReference>
<organism evidence="10 11">
    <name type="scientific">Elaeis guineensis var. tenera</name>
    <name type="common">Oil palm</name>
    <dbReference type="NCBI Taxonomy" id="51953"/>
    <lineage>
        <taxon>Eukaryota</taxon>
        <taxon>Viridiplantae</taxon>
        <taxon>Streptophyta</taxon>
        <taxon>Embryophyta</taxon>
        <taxon>Tracheophyta</taxon>
        <taxon>Spermatophyta</taxon>
        <taxon>Magnoliopsida</taxon>
        <taxon>Liliopsida</taxon>
        <taxon>Arecaceae</taxon>
        <taxon>Arecoideae</taxon>
        <taxon>Cocoseae</taxon>
        <taxon>Elaeidinae</taxon>
        <taxon>Elaeis</taxon>
    </lineage>
</organism>
<gene>
    <name evidence="11" type="primary">LOC105035335</name>
</gene>
<keyword evidence="2 8" id="KW-0812">Transmembrane</keyword>
<evidence type="ECO:0000256" key="2">
    <source>
        <dbReference type="ARBA" id="ARBA00022692"/>
    </source>
</evidence>
<evidence type="ECO:0000259" key="9">
    <source>
        <dbReference type="Pfam" id="PF13962"/>
    </source>
</evidence>
<keyword evidence="3" id="KW-0677">Repeat</keyword>
<feature type="transmembrane region" description="Helical" evidence="8">
    <location>
        <begin position="463"/>
        <end position="487"/>
    </location>
</feature>
<dbReference type="SUPFAM" id="SSF48403">
    <property type="entry name" value="Ankyrin repeat"/>
    <property type="match status" value="1"/>
</dbReference>
<evidence type="ECO:0000256" key="1">
    <source>
        <dbReference type="ARBA" id="ARBA00004141"/>
    </source>
</evidence>
<dbReference type="SMART" id="SM00248">
    <property type="entry name" value="ANK"/>
    <property type="match status" value="9"/>
</dbReference>
<dbReference type="Gene3D" id="1.25.40.20">
    <property type="entry name" value="Ankyrin repeat-containing domain"/>
    <property type="match status" value="3"/>
</dbReference>
<sequence length="558" mass="61936">MNPVLYRAATQGDAEKLRDLIEKDPKVLNSLTPQDNTALHIAAKQGHKDIAKLILKSCETHLTMENVERETPFHIAARAGHVEIVKLLVSYAVNWPADLEPDQGPLRMRNKLGNTPLHEAVKHRHSQAAWELLDGDPAVGHLTNLSKETPLHIAAREGLASVVREILEHPWVAEEEEMQPPQSGTGSPLHQAALGGHINIMDMLLTERSDLIKVVDESGDTALHYAARKDNARMVEMLLKKDTSLVYVTNYDGQSPLHVASDSGSNLVIKELLKYCPDAAEQVDSAGMNALHIAVMSGKVSSLKCLLKNIQPEEIINQRDVNGDTPLHLAAKHSRIQSSLQLIDDKRVDPCILNNKGCTARKVIESLEPSEPLGPYQMYIWKKLKKREAKKFSKQQLPKIGMSRSFRKKASVPDEHFKLSVETYTLVAALIATVTFAASFTMPGGFHQQYGYALLGKHAAFKAFVISNTIAMCSSIIVIFCFIWAWKDPVRFKLYQLTWGHRLTIVACLAMIITLMTSVFLVVHDECLWLAIVVILIGCSTPFIVGAILGKDVMFIPL</sequence>
<dbReference type="OrthoDB" id="10040922at2759"/>
<dbReference type="PROSITE" id="PS50088">
    <property type="entry name" value="ANK_REPEAT"/>
    <property type="match status" value="6"/>
</dbReference>
<dbReference type="RefSeq" id="XP_010909180.1">
    <property type="nucleotide sequence ID" value="XM_010910878.3"/>
</dbReference>
<feature type="domain" description="PGG" evidence="9">
    <location>
        <begin position="417"/>
        <end position="521"/>
    </location>
</feature>
<feature type="repeat" description="ANK" evidence="7">
    <location>
        <begin position="146"/>
        <end position="169"/>
    </location>
</feature>
<feature type="transmembrane region" description="Helical" evidence="8">
    <location>
        <begin position="499"/>
        <end position="521"/>
    </location>
</feature>
<dbReference type="RefSeq" id="XP_073115518.1">
    <property type="nucleotide sequence ID" value="XM_073259417.1"/>
</dbReference>
<dbReference type="Pfam" id="PF12796">
    <property type="entry name" value="Ank_2"/>
    <property type="match status" value="3"/>
</dbReference>
<reference evidence="11" key="1">
    <citation type="submission" date="2025-08" db="UniProtKB">
        <authorList>
            <consortium name="RefSeq"/>
        </authorList>
    </citation>
    <scope>IDENTIFICATION</scope>
</reference>
<feature type="repeat" description="ANK" evidence="7">
    <location>
        <begin position="322"/>
        <end position="355"/>
    </location>
</feature>
<feature type="transmembrane region" description="Helical" evidence="8">
    <location>
        <begin position="528"/>
        <end position="549"/>
    </location>
</feature>
<dbReference type="InParanoid" id="A0A6I9QJ04"/>
<evidence type="ECO:0000313" key="11">
    <source>
        <dbReference type="RefSeq" id="XP_010909180.1"/>
    </source>
</evidence>
<feature type="repeat" description="ANK" evidence="7">
    <location>
        <begin position="218"/>
        <end position="250"/>
    </location>
</feature>
<dbReference type="Proteomes" id="UP000504607">
    <property type="component" value="Unplaced"/>
</dbReference>
<feature type="transmembrane region" description="Helical" evidence="8">
    <location>
        <begin position="423"/>
        <end position="442"/>
    </location>
</feature>
<dbReference type="GO" id="GO:0005886">
    <property type="term" value="C:plasma membrane"/>
    <property type="evidence" value="ECO:0007669"/>
    <property type="project" value="TreeGrafter"/>
</dbReference>
<feature type="repeat" description="ANK" evidence="7">
    <location>
        <begin position="34"/>
        <end position="56"/>
    </location>
</feature>
<protein>
    <submittedName>
        <fullName evidence="11">Ankyrin repeat-containing protein At5g02620</fullName>
    </submittedName>
</protein>
<dbReference type="Pfam" id="PF13962">
    <property type="entry name" value="PGG"/>
    <property type="match status" value="1"/>
</dbReference>
<dbReference type="InterPro" id="IPR026961">
    <property type="entry name" value="PGG_dom"/>
</dbReference>
<feature type="repeat" description="ANK" evidence="7">
    <location>
        <begin position="252"/>
        <end position="274"/>
    </location>
</feature>
<keyword evidence="4 8" id="KW-1133">Transmembrane helix</keyword>
<keyword evidence="5 7" id="KW-0040">ANK repeat</keyword>
<dbReference type="PANTHER" id="PTHR24186:SF50">
    <property type="entry name" value="ANKYRIN REPEAT-CONTAINING PROTEIN ITN1-LIKE ISOFORM X1"/>
    <property type="match status" value="1"/>
</dbReference>
<dbReference type="GeneID" id="105035335"/>
<evidence type="ECO:0000256" key="7">
    <source>
        <dbReference type="PROSITE-ProRule" id="PRU00023"/>
    </source>
</evidence>
<dbReference type="PROSITE" id="PS50297">
    <property type="entry name" value="ANK_REP_REGION"/>
    <property type="match status" value="5"/>
</dbReference>
<dbReference type="InterPro" id="IPR002110">
    <property type="entry name" value="Ankyrin_rpt"/>
</dbReference>